<gene>
    <name evidence="4" type="ORF">TOPH_01299</name>
</gene>
<comment type="catalytic activity">
    <reaction evidence="3">
        <text>an S-substituted glutathione + H2O = an S-substituted L-cysteinylglycine + L-glutamate</text>
        <dbReference type="Rhea" id="RHEA:59468"/>
        <dbReference type="ChEBI" id="CHEBI:15377"/>
        <dbReference type="ChEBI" id="CHEBI:29985"/>
        <dbReference type="ChEBI" id="CHEBI:90779"/>
        <dbReference type="ChEBI" id="CHEBI:143103"/>
        <dbReference type="EC" id="3.4.19.13"/>
    </reaction>
</comment>
<organism evidence="4 5">
    <name type="scientific">Tolypocladium ophioglossoides (strain CBS 100239)</name>
    <name type="common">Snaketongue truffleclub</name>
    <name type="synonym">Elaphocordyceps ophioglossoides</name>
    <dbReference type="NCBI Taxonomy" id="1163406"/>
    <lineage>
        <taxon>Eukaryota</taxon>
        <taxon>Fungi</taxon>
        <taxon>Dikarya</taxon>
        <taxon>Ascomycota</taxon>
        <taxon>Pezizomycotina</taxon>
        <taxon>Sordariomycetes</taxon>
        <taxon>Hypocreomycetidae</taxon>
        <taxon>Hypocreales</taxon>
        <taxon>Ophiocordycipitaceae</taxon>
        <taxon>Tolypocladium</taxon>
    </lineage>
</organism>
<name>A0A0L0NK84_TOLOC</name>
<dbReference type="STRING" id="1163406.A0A0L0NK84"/>
<sequence>MSASRAAESAYVTPQLLSFLASSLGHVATASAIPEVVFQPDTPGSHGAVASEAVECSAIGRDLLARGGNAADALVGTTFCVGVVGMYHSGIGGGGFAMVRDAQGGYEAVDFRETAPAAAHQDMYRGNVNGSVVGGLAVGVPSEVRGLEYIHKKYGALPWEKVMRGAIHVARDGFRVSSDMVRYMDRARGQQAHNFLVDDPSFAEDFAPNGTLLGLGDVMTRKRYANTLQRIADEGADAFYTGELAEAMVRCIQQANGTMTLADLANYTVVSRPVKTITYRGLQLHTVGAPASGAVTLSILKTMEQFDPAEGQADAGRADAGRADAGLAAHRFTEAMRFGYGARVALGDPDYVDGVHAFEDRMLSDVAARRTRANISDDRTQPVRAYDPEAVYAPGGHGTSHVVTADASGMATSLTTTVNLLFGAHLMDPASGVVLNNEMNDFSIPGVPNEFGFQPSAANYIRPGKRPLSSVTPVIAAHPRNRSLYAAVGAAGGSRIISATAGALWHLVEHRMGMCDALREPRLHDQLMPNTLLREYKFDNDTAAALAQRGHNVTWVAEGLSAVQGIRVLGHGAFEAASEPRQKNSAGLTL</sequence>
<feature type="binding site" evidence="2">
    <location>
        <begin position="469"/>
        <end position="470"/>
    </location>
    <ligand>
        <name>L-glutamate</name>
        <dbReference type="ChEBI" id="CHEBI:29985"/>
    </ligand>
</feature>
<feature type="binding site" evidence="2">
    <location>
        <begin position="417"/>
        <end position="419"/>
    </location>
    <ligand>
        <name>L-glutamate</name>
        <dbReference type="ChEBI" id="CHEBI:29985"/>
    </ligand>
</feature>
<protein>
    <recommendedName>
        <fullName evidence="3">Glutathione hydrolase</fullName>
        <ecNumber evidence="3">2.3.2.2</ecNumber>
        <ecNumber evidence="3">3.4.19.13</ecNumber>
    </recommendedName>
    <alternativeName>
        <fullName evidence="3">Gamma-glutamyltransferase</fullName>
    </alternativeName>
    <alternativeName>
        <fullName evidence="3">Gamma-glutamyltranspeptidase</fullName>
    </alternativeName>
</protein>
<dbReference type="GO" id="GO:0036374">
    <property type="term" value="F:glutathione hydrolase activity"/>
    <property type="evidence" value="ECO:0007669"/>
    <property type="project" value="UniProtKB-UniRule"/>
</dbReference>
<dbReference type="AlphaFoldDB" id="A0A0L0NK84"/>
<dbReference type="EC" id="2.3.2.2" evidence="3"/>
<keyword evidence="3" id="KW-0808">Transferase</keyword>
<feature type="active site" description="Nucleophile" evidence="1">
    <location>
        <position position="399"/>
    </location>
</feature>
<feature type="binding site" evidence="2">
    <location>
        <position position="441"/>
    </location>
    <ligand>
        <name>L-glutamate</name>
        <dbReference type="ChEBI" id="CHEBI:29985"/>
    </ligand>
</feature>
<keyword evidence="3" id="KW-0012">Acyltransferase</keyword>
<dbReference type="Pfam" id="PF01019">
    <property type="entry name" value="G_glu_transpept"/>
    <property type="match status" value="1"/>
</dbReference>
<dbReference type="Gene3D" id="1.10.246.130">
    <property type="match status" value="1"/>
</dbReference>
<dbReference type="PANTHER" id="PTHR11686:SF62">
    <property type="entry name" value="GLUTATHIONE HYDROLASE"/>
    <property type="match status" value="1"/>
</dbReference>
<proteinExistence type="predicted"/>
<dbReference type="Gene3D" id="3.60.20.40">
    <property type="match status" value="1"/>
</dbReference>
<dbReference type="PRINTS" id="PR01210">
    <property type="entry name" value="GGTRANSPTASE"/>
</dbReference>
<dbReference type="InterPro" id="IPR029055">
    <property type="entry name" value="Ntn_hydrolases_N"/>
</dbReference>
<evidence type="ECO:0000313" key="5">
    <source>
        <dbReference type="Proteomes" id="UP000036947"/>
    </source>
</evidence>
<feature type="binding site" evidence="2">
    <location>
        <position position="112"/>
    </location>
    <ligand>
        <name>L-glutamate</name>
        <dbReference type="ChEBI" id="CHEBI:29985"/>
    </ligand>
</feature>
<keyword evidence="3" id="KW-0378">Hydrolase</keyword>
<accession>A0A0L0NK84</accession>
<dbReference type="EMBL" id="LFRF01000002">
    <property type="protein sequence ID" value="KND94464.1"/>
    <property type="molecule type" value="Genomic_DNA"/>
</dbReference>
<reference evidence="4 5" key="1">
    <citation type="journal article" date="2015" name="BMC Genomics">
        <title>The genome of the truffle-parasite Tolypocladium ophioglossoides and the evolution of antifungal peptaibiotics.</title>
        <authorList>
            <person name="Quandt C.A."/>
            <person name="Bushley K.E."/>
            <person name="Spatafora J.W."/>
        </authorList>
    </citation>
    <scope>NUCLEOTIDE SEQUENCE [LARGE SCALE GENOMIC DNA]</scope>
    <source>
        <strain evidence="4 5">CBS 100239</strain>
    </source>
</reference>
<dbReference type="SUPFAM" id="SSF56235">
    <property type="entry name" value="N-terminal nucleophile aminohydrolases (Ntn hydrolases)"/>
    <property type="match status" value="1"/>
</dbReference>
<dbReference type="InterPro" id="IPR000101">
    <property type="entry name" value="GGT_peptidase"/>
</dbReference>
<dbReference type="GO" id="GO:0006751">
    <property type="term" value="P:glutathione catabolic process"/>
    <property type="evidence" value="ECO:0007669"/>
    <property type="project" value="UniProtKB-UniRule"/>
</dbReference>
<keyword evidence="5" id="KW-1185">Reference proteome</keyword>
<dbReference type="GO" id="GO:0005886">
    <property type="term" value="C:plasma membrane"/>
    <property type="evidence" value="ECO:0007669"/>
    <property type="project" value="TreeGrafter"/>
</dbReference>
<comment type="catalytic activity">
    <reaction evidence="3">
        <text>an N-terminal (5-L-glutamyl)-[peptide] + an alpha-amino acid = 5-L-glutamyl amino acid + an N-terminal L-alpha-aminoacyl-[peptide]</text>
        <dbReference type="Rhea" id="RHEA:23904"/>
        <dbReference type="Rhea" id="RHEA-COMP:9780"/>
        <dbReference type="Rhea" id="RHEA-COMP:9795"/>
        <dbReference type="ChEBI" id="CHEBI:77644"/>
        <dbReference type="ChEBI" id="CHEBI:78597"/>
        <dbReference type="ChEBI" id="CHEBI:78599"/>
        <dbReference type="ChEBI" id="CHEBI:78608"/>
        <dbReference type="EC" id="2.3.2.2"/>
    </reaction>
</comment>
<dbReference type="InterPro" id="IPR043138">
    <property type="entry name" value="GGT_lsub"/>
</dbReference>
<dbReference type="OrthoDB" id="1081007at2759"/>
<comment type="caution">
    <text evidence="4">The sequence shown here is derived from an EMBL/GenBank/DDBJ whole genome shotgun (WGS) entry which is preliminary data.</text>
</comment>
<dbReference type="Proteomes" id="UP000036947">
    <property type="component" value="Unassembled WGS sequence"/>
</dbReference>
<evidence type="ECO:0000313" key="4">
    <source>
        <dbReference type="EMBL" id="KND94464.1"/>
    </source>
</evidence>
<comment type="function">
    <text evidence="3">Cleaves the gamma-glutamyl peptide bond of glutathione and glutathione conjugates.</text>
</comment>
<evidence type="ECO:0000256" key="2">
    <source>
        <dbReference type="PIRSR" id="PIRSR600101-2"/>
    </source>
</evidence>
<evidence type="ECO:0000256" key="3">
    <source>
        <dbReference type="RuleBase" id="RU368068"/>
    </source>
</evidence>
<feature type="binding site" evidence="2">
    <location>
        <position position="493"/>
    </location>
    <ligand>
        <name>L-glutamate</name>
        <dbReference type="ChEBI" id="CHEBI:29985"/>
    </ligand>
</feature>
<dbReference type="UniPathway" id="UPA00204"/>
<dbReference type="EC" id="3.4.19.13" evidence="3"/>
<comment type="pathway">
    <text evidence="3">Sulfur metabolism; glutathione metabolism.</text>
</comment>
<dbReference type="PANTHER" id="PTHR11686">
    <property type="entry name" value="GAMMA GLUTAMYL TRANSPEPTIDASE"/>
    <property type="match status" value="1"/>
</dbReference>
<dbReference type="InterPro" id="IPR043137">
    <property type="entry name" value="GGT_ssub_C"/>
</dbReference>
<dbReference type="GO" id="GO:0103068">
    <property type="term" value="F:leukotriene C4 gamma-glutamyl transferase activity"/>
    <property type="evidence" value="ECO:0007669"/>
    <property type="project" value="UniProtKB-EC"/>
</dbReference>
<comment type="catalytic activity">
    <reaction evidence="3">
        <text>glutathione + H2O = L-cysteinylglycine + L-glutamate</text>
        <dbReference type="Rhea" id="RHEA:28807"/>
        <dbReference type="ChEBI" id="CHEBI:15377"/>
        <dbReference type="ChEBI" id="CHEBI:29985"/>
        <dbReference type="ChEBI" id="CHEBI:57925"/>
        <dbReference type="ChEBI" id="CHEBI:61694"/>
        <dbReference type="EC" id="3.4.19.13"/>
    </reaction>
</comment>
<evidence type="ECO:0000256" key="1">
    <source>
        <dbReference type="PIRSR" id="PIRSR600101-1"/>
    </source>
</evidence>